<gene>
    <name evidence="1" type="ORF">DW907_07695</name>
</gene>
<dbReference type="EMBL" id="QSGD01000029">
    <property type="protein sequence ID" value="RHB04155.1"/>
    <property type="molecule type" value="Genomic_DNA"/>
</dbReference>
<comment type="caution">
    <text evidence="1">The sequence shown here is derived from an EMBL/GenBank/DDBJ whole genome shotgun (WGS) entry which is preliminary data.</text>
</comment>
<organism evidence="1 2">
    <name type="scientific">Holdemanella biformis</name>
    <dbReference type="NCBI Taxonomy" id="1735"/>
    <lineage>
        <taxon>Bacteria</taxon>
        <taxon>Bacillati</taxon>
        <taxon>Bacillota</taxon>
        <taxon>Erysipelotrichia</taxon>
        <taxon>Erysipelotrichales</taxon>
        <taxon>Erysipelotrichaceae</taxon>
        <taxon>Holdemanella</taxon>
    </lineage>
</organism>
<evidence type="ECO:0000313" key="2">
    <source>
        <dbReference type="Proteomes" id="UP000285288"/>
    </source>
</evidence>
<protein>
    <submittedName>
        <fullName evidence="1">Uncharacterized protein</fullName>
    </submittedName>
</protein>
<dbReference type="AlphaFoldDB" id="A0A413UC06"/>
<evidence type="ECO:0000313" key="1">
    <source>
        <dbReference type="EMBL" id="RHB04155.1"/>
    </source>
</evidence>
<accession>A0A413UC06</accession>
<dbReference type="RefSeq" id="WP_118011575.1">
    <property type="nucleotide sequence ID" value="NZ_QSGD01000029.1"/>
</dbReference>
<dbReference type="Proteomes" id="UP000285288">
    <property type="component" value="Unassembled WGS sequence"/>
</dbReference>
<sequence length="63" mass="7333">MKIINQIEIDDYIVIQVPDQTYFGNYAVIEGEEYSTEIVYELPNCIAIQAKGDFLVKEVFFHD</sequence>
<proteinExistence type="predicted"/>
<name>A0A413UC06_9FIRM</name>
<reference evidence="1 2" key="1">
    <citation type="submission" date="2018-08" db="EMBL/GenBank/DDBJ databases">
        <title>A genome reference for cultivated species of the human gut microbiota.</title>
        <authorList>
            <person name="Zou Y."/>
            <person name="Xue W."/>
            <person name="Luo G."/>
        </authorList>
    </citation>
    <scope>NUCLEOTIDE SEQUENCE [LARGE SCALE GENOMIC DNA]</scope>
    <source>
        <strain evidence="1 2">AM42-13AC</strain>
    </source>
</reference>